<dbReference type="EMBL" id="QFFJ01000001">
    <property type="protein sequence ID" value="RBL93327.1"/>
    <property type="molecule type" value="Genomic_DNA"/>
</dbReference>
<keyword evidence="3" id="KW-1185">Reference proteome</keyword>
<dbReference type="Pfam" id="PF25594">
    <property type="entry name" value="GldB_lipo"/>
    <property type="match status" value="1"/>
</dbReference>
<feature type="signal peptide" evidence="1">
    <location>
        <begin position="1"/>
        <end position="24"/>
    </location>
</feature>
<dbReference type="RefSeq" id="WP_113615924.1">
    <property type="nucleotide sequence ID" value="NZ_QFFJ01000001.1"/>
</dbReference>
<dbReference type="Proteomes" id="UP000253410">
    <property type="component" value="Unassembled WGS sequence"/>
</dbReference>
<evidence type="ECO:0000256" key="1">
    <source>
        <dbReference type="SAM" id="SignalP"/>
    </source>
</evidence>
<proteinExistence type="predicted"/>
<keyword evidence="1" id="KW-0732">Signal</keyword>
<feature type="chain" id="PRO_5016992488" evidence="1">
    <location>
        <begin position="25"/>
        <end position="317"/>
    </location>
</feature>
<accession>A0A365Y411</accession>
<comment type="caution">
    <text evidence="2">The sequence shown here is derived from an EMBL/GenBank/DDBJ whole genome shotgun (WGS) entry which is preliminary data.</text>
</comment>
<gene>
    <name evidence="2" type="ORF">DF182_12435</name>
</gene>
<sequence>MRKNIPVYLIAFILLFTSAVRVSGQETPHAFTTDIDNFWIAFDSIQTIKEKEKQVEVMKELYIDKGTEGLKRFMELRRFDAVKLVEAINKYPKFWRSIRPNTLTIERNLPAIEKHIKEFKVLYPELRAAKIFFTITAIRVAGTTKDSLVLIGSEITMGNKSTDVSEFPDKRLYNFFQSQESDNIIPVVIHEYVHTQQKTEAKILLGQAICEGACDFITELVLKEQLKNAYLRYGREHEAELKQQFKKEMMGEDFSNWLYNGATTKTMGDLGYFMGYTISKSYYQHAKNKSKAIKDIITLNYSDQAAVVKFLADAKYY</sequence>
<organism evidence="2 3">
    <name type="scientific">Chitinophaga flava</name>
    <dbReference type="NCBI Taxonomy" id="2259036"/>
    <lineage>
        <taxon>Bacteria</taxon>
        <taxon>Pseudomonadati</taxon>
        <taxon>Bacteroidota</taxon>
        <taxon>Chitinophagia</taxon>
        <taxon>Chitinophagales</taxon>
        <taxon>Chitinophagaceae</taxon>
        <taxon>Chitinophaga</taxon>
    </lineage>
</organism>
<evidence type="ECO:0000313" key="3">
    <source>
        <dbReference type="Proteomes" id="UP000253410"/>
    </source>
</evidence>
<reference evidence="2 3" key="1">
    <citation type="submission" date="2018-05" db="EMBL/GenBank/DDBJ databases">
        <title>Chitinophaga sp. K3CV102501T nov., isolated from isolated from a monsoon evergreen broad-leaved forest soil.</title>
        <authorList>
            <person name="Lv Y."/>
        </authorList>
    </citation>
    <scope>NUCLEOTIDE SEQUENCE [LARGE SCALE GENOMIC DNA]</scope>
    <source>
        <strain evidence="2 3">GDMCC 1.1325</strain>
    </source>
</reference>
<dbReference type="InterPro" id="IPR019853">
    <property type="entry name" value="GldB-like"/>
</dbReference>
<evidence type="ECO:0000313" key="2">
    <source>
        <dbReference type="EMBL" id="RBL93327.1"/>
    </source>
</evidence>
<name>A0A365Y411_9BACT</name>
<dbReference type="AlphaFoldDB" id="A0A365Y411"/>
<protein>
    <submittedName>
        <fullName evidence="2">Uncharacterized protein</fullName>
    </submittedName>
</protein>
<dbReference type="OrthoDB" id="6402335at2"/>